<keyword evidence="13" id="KW-1185">Reference proteome</keyword>
<feature type="transmembrane region" description="Helical" evidence="10">
    <location>
        <begin position="572"/>
        <end position="592"/>
    </location>
</feature>
<sequence length="709" mass="80335">MRSKIQKSLLVLLIILIIVEWPTLAFSAVPYNTSYRDAFNRQIMTQPAYIPSDTFGKDIYIPDPEKPAQKIYSPLSKPKDLFIDNKDNIYIADTGNNRVVQLDENGKLIRVIAVRESPLSKPQGLFVDSRNGDIYIADTGNHRVVRLDKEGSFIREFTRPDTKFLSKDFKYDPIKLIADKRGFLYIATMGGYQGLLQLDPEGNFQNFFGANRAAFSVMDAVKRTLYSREMYAKEIRKLPGSVTSVTIDTDGFIYTVTNGVESGQVKKLNVAGKDLLASIDDSGAEITKKYGEKDDDTSRREKPTLSDLSVDSDGNITVIDSTLMYVSQYDCNGNLLFFWGGDTSATNSKFGLVKTPSAVANNTKNELFILDEGNNVVQKFRLSEFGAMVHKANQLTQEGRYLDSEEPWQEVKRLNAYYTPATLGLAKAAYKKEEYTRAQQLFMEAGNVTGFSDSFWQNRLGWFQKHFATLMNVLLIIFLLPYVARRIRGKKKGSTWRQWRFFQHPLIIQLNQAFVILRHPLDGFSAIRYEARGGFLSSFIILTLSLVSYSFIRVETSFTFNPSKILDNNLVIIIVQFLAIWAGWVVSNYLMGSIYKGEARFRDIVYGSSYALFPLVLIGLPLTLLSNAMSLNEGAIFYFFQTAMVIWVAILVFSKVQALQNYSIGETAVNILLSLVTMLIMCLLIFILFGLSSELVDFIKSIYMEVRIR</sequence>
<evidence type="ECO:0000259" key="11">
    <source>
        <dbReference type="Pfam" id="PF04893"/>
    </source>
</evidence>
<reference evidence="12 13" key="1">
    <citation type="submission" date="2017-03" db="EMBL/GenBank/DDBJ databases">
        <title>Genome sequence of Clostridium hungatei DSM 14427.</title>
        <authorList>
            <person name="Poehlein A."/>
            <person name="Daniel R."/>
        </authorList>
    </citation>
    <scope>NUCLEOTIDE SEQUENCE [LARGE SCALE GENOMIC DNA]</scope>
    <source>
        <strain evidence="12 13">DSM 14427</strain>
    </source>
</reference>
<keyword evidence="2 10" id="KW-0812">Transmembrane</keyword>
<feature type="transmembrane region" description="Helical" evidence="10">
    <location>
        <begin position="636"/>
        <end position="656"/>
    </location>
</feature>
<name>A0A1V4SM62_RUMHU</name>
<organism evidence="12 13">
    <name type="scientific">Ruminiclostridium hungatei</name>
    <name type="common">Clostridium hungatei</name>
    <dbReference type="NCBI Taxonomy" id="48256"/>
    <lineage>
        <taxon>Bacteria</taxon>
        <taxon>Bacillati</taxon>
        <taxon>Bacillota</taxon>
        <taxon>Clostridia</taxon>
        <taxon>Eubacteriales</taxon>
        <taxon>Oscillospiraceae</taxon>
        <taxon>Ruminiclostridium</taxon>
    </lineage>
</organism>
<dbReference type="OrthoDB" id="9799230at2"/>
<evidence type="ECO:0000256" key="1">
    <source>
        <dbReference type="ARBA" id="ARBA00004141"/>
    </source>
</evidence>
<keyword evidence="4" id="KW-0677">Repeat</keyword>
<evidence type="ECO:0000256" key="5">
    <source>
        <dbReference type="ARBA" id="ARBA00022989"/>
    </source>
</evidence>
<feature type="transmembrane region" description="Helical" evidence="10">
    <location>
        <begin position="534"/>
        <end position="552"/>
    </location>
</feature>
<feature type="region of interest" description="Disordered" evidence="9">
    <location>
        <begin position="288"/>
        <end position="307"/>
    </location>
</feature>
<keyword evidence="3" id="KW-0732">Signal</keyword>
<dbReference type="Proteomes" id="UP000191554">
    <property type="component" value="Unassembled WGS sequence"/>
</dbReference>
<feature type="transmembrane region" description="Helical" evidence="10">
    <location>
        <begin position="604"/>
        <end position="624"/>
    </location>
</feature>
<evidence type="ECO:0000256" key="7">
    <source>
        <dbReference type="ARBA" id="ARBA00023180"/>
    </source>
</evidence>
<evidence type="ECO:0000256" key="6">
    <source>
        <dbReference type="ARBA" id="ARBA00023136"/>
    </source>
</evidence>
<comment type="caution">
    <text evidence="12">The sequence shown here is derived from an EMBL/GenBank/DDBJ whole genome shotgun (WGS) entry which is preliminary data.</text>
</comment>
<evidence type="ECO:0000256" key="2">
    <source>
        <dbReference type="ARBA" id="ARBA00022692"/>
    </source>
</evidence>
<evidence type="ECO:0000256" key="8">
    <source>
        <dbReference type="PROSITE-ProRule" id="PRU00504"/>
    </source>
</evidence>
<dbReference type="GO" id="GO:0004674">
    <property type="term" value="F:protein serine/threonine kinase activity"/>
    <property type="evidence" value="ECO:0007669"/>
    <property type="project" value="UniProtKB-EC"/>
</dbReference>
<gene>
    <name evidence="12" type="primary">pknD_1</name>
    <name evidence="12" type="ORF">CLHUN_12010</name>
</gene>
<dbReference type="CDD" id="cd05819">
    <property type="entry name" value="NHL"/>
    <property type="match status" value="1"/>
</dbReference>
<dbReference type="GO" id="GO:0016020">
    <property type="term" value="C:membrane"/>
    <property type="evidence" value="ECO:0007669"/>
    <property type="project" value="UniProtKB-SubCell"/>
</dbReference>
<accession>A0A1V4SM62</accession>
<dbReference type="EMBL" id="MZGX01000006">
    <property type="protein sequence ID" value="OPX44969.1"/>
    <property type="molecule type" value="Genomic_DNA"/>
</dbReference>
<dbReference type="InterPro" id="IPR006977">
    <property type="entry name" value="Yip1_dom"/>
</dbReference>
<protein>
    <submittedName>
        <fullName evidence="12">Serine/threonine-protein kinase PknD</fullName>
        <ecNumber evidence="12">2.7.11.1</ecNumber>
    </submittedName>
</protein>
<evidence type="ECO:0000256" key="4">
    <source>
        <dbReference type="ARBA" id="ARBA00022737"/>
    </source>
</evidence>
<evidence type="ECO:0000256" key="10">
    <source>
        <dbReference type="SAM" id="Phobius"/>
    </source>
</evidence>
<dbReference type="Pfam" id="PF01436">
    <property type="entry name" value="NHL"/>
    <property type="match status" value="1"/>
</dbReference>
<feature type="domain" description="Yip1" evidence="11">
    <location>
        <begin position="516"/>
        <end position="684"/>
    </location>
</feature>
<dbReference type="PANTHER" id="PTHR10680">
    <property type="entry name" value="PEPTIDYL-GLYCINE ALPHA-AMIDATING MONOOXYGENASE"/>
    <property type="match status" value="1"/>
</dbReference>
<evidence type="ECO:0000313" key="13">
    <source>
        <dbReference type="Proteomes" id="UP000191554"/>
    </source>
</evidence>
<feature type="transmembrane region" description="Helical" evidence="10">
    <location>
        <begin position="467"/>
        <end position="484"/>
    </location>
</feature>
<evidence type="ECO:0000256" key="9">
    <source>
        <dbReference type="SAM" id="MobiDB-lite"/>
    </source>
</evidence>
<evidence type="ECO:0000256" key="3">
    <source>
        <dbReference type="ARBA" id="ARBA00022729"/>
    </source>
</evidence>
<dbReference type="SUPFAM" id="SSF101898">
    <property type="entry name" value="NHL repeat"/>
    <property type="match status" value="1"/>
</dbReference>
<comment type="subcellular location">
    <subcellularLocation>
        <location evidence="1">Membrane</location>
        <topology evidence="1">Multi-pass membrane protein</topology>
    </subcellularLocation>
</comment>
<keyword evidence="12" id="KW-0808">Transferase</keyword>
<dbReference type="EC" id="2.7.11.1" evidence="12"/>
<dbReference type="PROSITE" id="PS51125">
    <property type="entry name" value="NHL"/>
    <property type="match status" value="1"/>
</dbReference>
<keyword evidence="7" id="KW-0325">Glycoprotein</keyword>
<dbReference type="InterPro" id="IPR011042">
    <property type="entry name" value="6-blade_b-propeller_TolB-like"/>
</dbReference>
<feature type="transmembrane region" description="Helical" evidence="10">
    <location>
        <begin position="668"/>
        <end position="691"/>
    </location>
</feature>
<proteinExistence type="predicted"/>
<keyword evidence="5 10" id="KW-1133">Transmembrane helix</keyword>
<keyword evidence="12" id="KW-0418">Kinase</keyword>
<dbReference type="InterPro" id="IPR001258">
    <property type="entry name" value="NHL_repeat"/>
</dbReference>
<keyword evidence="6 10" id="KW-0472">Membrane</keyword>
<dbReference type="AlphaFoldDB" id="A0A1V4SM62"/>
<feature type="repeat" description="NHL" evidence="8">
    <location>
        <begin position="118"/>
        <end position="150"/>
    </location>
</feature>
<dbReference type="STRING" id="48256.CLHUN_12010"/>
<dbReference type="RefSeq" id="WP_080063654.1">
    <property type="nucleotide sequence ID" value="NZ_MZGX01000006.1"/>
</dbReference>
<dbReference type="Pfam" id="PF04893">
    <property type="entry name" value="Yip1"/>
    <property type="match status" value="1"/>
</dbReference>
<dbReference type="Gene3D" id="2.120.10.30">
    <property type="entry name" value="TolB, C-terminal domain"/>
    <property type="match status" value="2"/>
</dbReference>
<feature type="compositionally biased region" description="Basic and acidic residues" evidence="9">
    <location>
        <begin position="288"/>
        <end position="304"/>
    </location>
</feature>
<evidence type="ECO:0000313" key="12">
    <source>
        <dbReference type="EMBL" id="OPX44969.1"/>
    </source>
</evidence>